<evidence type="ECO:0000313" key="2">
    <source>
        <dbReference type="Proteomes" id="UP001177260"/>
    </source>
</evidence>
<name>A0ACC3B8L5_9EURO</name>
<accession>A0ACC3B8L5</accession>
<organism evidence="1 2">
    <name type="scientific">Aspergillus melleus</name>
    <dbReference type="NCBI Taxonomy" id="138277"/>
    <lineage>
        <taxon>Eukaryota</taxon>
        <taxon>Fungi</taxon>
        <taxon>Dikarya</taxon>
        <taxon>Ascomycota</taxon>
        <taxon>Pezizomycotina</taxon>
        <taxon>Eurotiomycetes</taxon>
        <taxon>Eurotiomycetidae</taxon>
        <taxon>Eurotiales</taxon>
        <taxon>Aspergillaceae</taxon>
        <taxon>Aspergillus</taxon>
        <taxon>Aspergillus subgen. Circumdati</taxon>
    </lineage>
</organism>
<reference evidence="1 2" key="1">
    <citation type="journal article" date="2023" name="ACS Omega">
        <title>Identification of the Neoaspergillic Acid Biosynthesis Gene Cluster by Establishing an In Vitro CRISPR-Ribonucleoprotein Genetic System in Aspergillus melleus.</title>
        <authorList>
            <person name="Yuan B."/>
            <person name="Grau M.F."/>
            <person name="Murata R.M."/>
            <person name="Torok T."/>
            <person name="Venkateswaran K."/>
            <person name="Stajich J.E."/>
            <person name="Wang C.C.C."/>
        </authorList>
    </citation>
    <scope>NUCLEOTIDE SEQUENCE [LARGE SCALE GENOMIC DNA]</scope>
    <source>
        <strain evidence="1 2">IMV 1140</strain>
    </source>
</reference>
<dbReference type="Proteomes" id="UP001177260">
    <property type="component" value="Unassembled WGS sequence"/>
</dbReference>
<dbReference type="EMBL" id="JAOPJF010000014">
    <property type="protein sequence ID" value="KAK1146950.1"/>
    <property type="molecule type" value="Genomic_DNA"/>
</dbReference>
<proteinExistence type="predicted"/>
<gene>
    <name evidence="1" type="ORF">N8T08_002277</name>
</gene>
<keyword evidence="2" id="KW-1185">Reference proteome</keyword>
<comment type="caution">
    <text evidence="1">The sequence shown here is derived from an EMBL/GenBank/DDBJ whole genome shotgun (WGS) entry which is preliminary data.</text>
</comment>
<sequence>MAPKSPATAPSKMKAKVGELDAKGKKTQMDASKPTSETTKQYQLRNPSSAAGFKGQRSESNLRRGASTRSPQYSKASRSPLNTPGVSGLPRSKSTWTLGGSDKKDNVPRFMSLEHARSIRSVRYNAPPKIGEFKLPTIIGCTPTKSKFPELEPKHETRSERMIRAIKDPKGKMVEKYKCVMKQLSSMAMLKKMHKCLNTIKSGSSKHVEVR</sequence>
<protein>
    <submittedName>
        <fullName evidence="1">Uncharacterized protein</fullName>
    </submittedName>
</protein>
<evidence type="ECO:0000313" key="1">
    <source>
        <dbReference type="EMBL" id="KAK1146950.1"/>
    </source>
</evidence>